<proteinExistence type="predicted"/>
<dbReference type="RefSeq" id="WP_167388106.1">
    <property type="nucleotide sequence ID" value="NZ_JBHEER010000012.1"/>
</dbReference>
<sequence length="323" mass="34643">MPDGIFGSEAHKFWDRNLPVIPVKGKAPIQTGWQGNLGGIPNEEKQRELVALYVRHNIGMLLGVPVGGDKVLVAVDVDDDRLLKLTLQLLGLKCNEDHQTLSGKRGKKGATIFVRAPKSLKSTVIKGAGGLGNIDFLAAGKMTVMPPSIHPDTGKPYELYGKSILNVDHAELPEITDHHITLMKAAIGSEYAVIIHSGKTTHDAGLALVAILARAGATDEEITEVIYGLLPDGYMGDSLKELPGWIKSAREKGFDESQGETNSLTQALVAIAMNSGMALFNDGAWECFCDVATHGQVCCRAAWLVDVQHVVAASCVYRSGTPR</sequence>
<evidence type="ECO:0000313" key="2">
    <source>
        <dbReference type="EMBL" id="OYR17418.1"/>
    </source>
</evidence>
<keyword evidence="3" id="KW-1185">Reference proteome</keyword>
<dbReference type="SMART" id="SM00943">
    <property type="entry name" value="Prim-Pol"/>
    <property type="match status" value="1"/>
</dbReference>
<accession>A0A256FRP3</accession>
<feature type="domain" description="DNA primase/polymerase bifunctional N-terminal" evidence="1">
    <location>
        <begin position="10"/>
        <end position="176"/>
    </location>
</feature>
<organism evidence="2 3">
    <name type="scientific">Brucella grignonensis</name>
    <dbReference type="NCBI Taxonomy" id="94627"/>
    <lineage>
        <taxon>Bacteria</taxon>
        <taxon>Pseudomonadati</taxon>
        <taxon>Pseudomonadota</taxon>
        <taxon>Alphaproteobacteria</taxon>
        <taxon>Hyphomicrobiales</taxon>
        <taxon>Brucellaceae</taxon>
        <taxon>Brucella/Ochrobactrum group</taxon>
        <taxon>Brucella</taxon>
    </lineage>
</organism>
<dbReference type="AlphaFoldDB" id="A0A256FRP3"/>
<gene>
    <name evidence="2" type="ORF">CEV33_3875</name>
</gene>
<reference evidence="2 3" key="1">
    <citation type="submission" date="2017-07" db="EMBL/GenBank/DDBJ databases">
        <title>Phylogenetic study on the rhizospheric bacterium Ochrobactrum sp. A44.</title>
        <authorList>
            <person name="Krzyzanowska D.M."/>
            <person name="Ossowicki A."/>
            <person name="Rajewska M."/>
            <person name="Maciag T."/>
            <person name="Kaczynski Z."/>
            <person name="Czerwicka M."/>
            <person name="Jafra S."/>
        </authorList>
    </citation>
    <scope>NUCLEOTIDE SEQUENCE [LARGE SCALE GENOMIC DNA]</scope>
    <source>
        <strain evidence="2 3">OgA9a</strain>
    </source>
</reference>
<evidence type="ECO:0000313" key="3">
    <source>
        <dbReference type="Proteomes" id="UP000216478"/>
    </source>
</evidence>
<comment type="caution">
    <text evidence="2">The sequence shown here is derived from an EMBL/GenBank/DDBJ whole genome shotgun (WGS) entry which is preliminary data.</text>
</comment>
<dbReference type="InterPro" id="IPR015330">
    <property type="entry name" value="DNA_primase/pol_bifunc_N"/>
</dbReference>
<evidence type="ECO:0000259" key="1">
    <source>
        <dbReference type="SMART" id="SM00943"/>
    </source>
</evidence>
<dbReference type="Proteomes" id="UP000216478">
    <property type="component" value="Unassembled WGS sequence"/>
</dbReference>
<name>A0A256FRP3_9HYPH</name>
<protein>
    <submittedName>
        <fullName evidence="2">Bifunctional DNA primase/polymerase, N-terminal family protein</fullName>
    </submittedName>
</protein>
<dbReference type="Pfam" id="PF09250">
    <property type="entry name" value="Prim-Pol"/>
    <property type="match status" value="1"/>
</dbReference>
<dbReference type="SUPFAM" id="SSF56747">
    <property type="entry name" value="Prim-pol domain"/>
    <property type="match status" value="1"/>
</dbReference>
<dbReference type="EMBL" id="NNRL01000147">
    <property type="protein sequence ID" value="OYR17418.1"/>
    <property type="molecule type" value="Genomic_DNA"/>
</dbReference>